<dbReference type="GO" id="GO:0005524">
    <property type="term" value="F:ATP binding"/>
    <property type="evidence" value="ECO:0007669"/>
    <property type="project" value="UniProtKB-UniRule"/>
</dbReference>
<dbReference type="HAMAP" id="MF_00061">
    <property type="entry name" value="IspE"/>
    <property type="match status" value="1"/>
</dbReference>
<dbReference type="PANTHER" id="PTHR43527:SF2">
    <property type="entry name" value="4-DIPHOSPHOCYTIDYL-2-C-METHYL-D-ERYTHRITOL KINASE, CHLOROPLASTIC"/>
    <property type="match status" value="1"/>
</dbReference>
<name>A0A8T7M8J5_9CHLR</name>
<keyword evidence="16" id="KW-1185">Reference proteome</keyword>
<feature type="domain" description="GHMP kinase N-terminal" evidence="11">
    <location>
        <begin position="91"/>
        <end position="171"/>
    </location>
</feature>
<feature type="compositionally biased region" description="Acidic residues" evidence="10">
    <location>
        <begin position="1"/>
        <end position="11"/>
    </location>
</feature>
<dbReference type="SUPFAM" id="SSF55060">
    <property type="entry name" value="GHMP Kinase, C-terminal domain"/>
    <property type="match status" value="1"/>
</dbReference>
<keyword evidence="5 9" id="KW-0547">Nucleotide-binding</keyword>
<dbReference type="PIRSF" id="PIRSF010376">
    <property type="entry name" value="IspE"/>
    <property type="match status" value="1"/>
</dbReference>
<evidence type="ECO:0000259" key="11">
    <source>
        <dbReference type="Pfam" id="PF00288"/>
    </source>
</evidence>
<evidence type="ECO:0000256" key="3">
    <source>
        <dbReference type="ARBA" id="ARBA00017473"/>
    </source>
</evidence>
<accession>A0A8T7M8J5</accession>
<reference evidence="13 15" key="1">
    <citation type="submission" date="2020-06" db="EMBL/GenBank/DDBJ databases">
        <title>Anoxygenic phototrophic Chloroflexota member uses a Type I reaction center.</title>
        <authorList>
            <person name="Tsuji J.M."/>
            <person name="Shaw N.A."/>
            <person name="Nagashima S."/>
            <person name="Venkiteswaran J."/>
            <person name="Schiff S.L."/>
            <person name="Hanada S."/>
            <person name="Tank M."/>
            <person name="Neufeld J.D."/>
        </authorList>
    </citation>
    <scope>NUCLEOTIDE SEQUENCE [LARGE SCALE GENOMIC DNA]</scope>
    <source>
        <strain evidence="13">L227-S17</strain>
    </source>
</reference>
<sequence length="317" mass="34720">MSEITDTETSENAEASTPTVAAGNPDNPERQSFPAYAKLNLSLEILGKRLDGFHDLASVMQTVSLADTLYLAPSENIEFDCNLPELVDETNLVWRAANLLHELLPAEKKRGVSLYLEKAIPVAAGLGGGSSDAATALFAINWFWNLGLSTEKLEEMSARLGSDVPFFIRGGTALVEGRGEKLTTLPPLGKYWMVLLYPEVNLPANKTATLYRSLERSDFSGGQITRELVKSIRVGKSLSESLLFNSFERLVYELFPEIDFYRNAMVNAGAEFVRVSGSGPTLYALVSSQEEGRNIVNTLEQAGYLVYLAETVESTFA</sequence>
<dbReference type="InterPro" id="IPR020568">
    <property type="entry name" value="Ribosomal_Su5_D2-typ_SF"/>
</dbReference>
<dbReference type="Gene3D" id="3.30.70.890">
    <property type="entry name" value="GHMP kinase, C-terminal domain"/>
    <property type="match status" value="1"/>
</dbReference>
<evidence type="ECO:0000313" key="14">
    <source>
        <dbReference type="EMBL" id="WJW68295.1"/>
    </source>
</evidence>
<evidence type="ECO:0000256" key="6">
    <source>
        <dbReference type="ARBA" id="ARBA00022777"/>
    </source>
</evidence>
<dbReference type="PANTHER" id="PTHR43527">
    <property type="entry name" value="4-DIPHOSPHOCYTIDYL-2-C-METHYL-D-ERYTHRITOL KINASE, CHLOROPLASTIC"/>
    <property type="match status" value="1"/>
</dbReference>
<dbReference type="EC" id="2.7.1.148" evidence="2 9"/>
<keyword evidence="6 9" id="KW-0418">Kinase</keyword>
<evidence type="ECO:0000256" key="2">
    <source>
        <dbReference type="ARBA" id="ARBA00012052"/>
    </source>
</evidence>
<evidence type="ECO:0000256" key="10">
    <source>
        <dbReference type="SAM" id="MobiDB-lite"/>
    </source>
</evidence>
<evidence type="ECO:0000256" key="1">
    <source>
        <dbReference type="ARBA" id="ARBA00009684"/>
    </source>
</evidence>
<evidence type="ECO:0000256" key="4">
    <source>
        <dbReference type="ARBA" id="ARBA00022679"/>
    </source>
</evidence>
<dbReference type="InterPro" id="IPR013750">
    <property type="entry name" value="GHMP_kinase_C_dom"/>
</dbReference>
<dbReference type="InterPro" id="IPR004424">
    <property type="entry name" value="IspE"/>
</dbReference>
<keyword evidence="4 9" id="KW-0808">Transferase</keyword>
<dbReference type="EMBL" id="JACATZ010000003">
    <property type="protein sequence ID" value="NWJ48361.1"/>
    <property type="molecule type" value="Genomic_DNA"/>
</dbReference>
<proteinExistence type="inferred from homology"/>
<dbReference type="GO" id="GO:0019288">
    <property type="term" value="P:isopentenyl diphosphate biosynthetic process, methylerythritol 4-phosphate pathway"/>
    <property type="evidence" value="ECO:0007669"/>
    <property type="project" value="UniProtKB-UniRule"/>
</dbReference>
<evidence type="ECO:0000313" key="13">
    <source>
        <dbReference type="EMBL" id="NWJ48361.1"/>
    </source>
</evidence>
<dbReference type="AlphaFoldDB" id="A0A8T7M8J5"/>
<feature type="domain" description="GHMP kinase C-terminal" evidence="12">
    <location>
        <begin position="234"/>
        <end position="304"/>
    </location>
</feature>
<dbReference type="GO" id="GO:0050515">
    <property type="term" value="F:4-(cytidine 5'-diphospho)-2-C-methyl-D-erythritol kinase activity"/>
    <property type="evidence" value="ECO:0007669"/>
    <property type="project" value="UniProtKB-UniRule"/>
</dbReference>
<protein>
    <recommendedName>
        <fullName evidence="3 9">4-diphosphocytidyl-2-C-methyl-D-erythritol kinase</fullName>
        <shortName evidence="9">CMK</shortName>
        <ecNumber evidence="2 9">2.7.1.148</ecNumber>
    </recommendedName>
    <alternativeName>
        <fullName evidence="8 9">4-(cytidine-5'-diphospho)-2-C-methyl-D-erythritol kinase</fullName>
    </alternativeName>
</protein>
<dbReference type="Gene3D" id="3.30.230.10">
    <property type="match status" value="1"/>
</dbReference>
<dbReference type="SUPFAM" id="SSF54211">
    <property type="entry name" value="Ribosomal protein S5 domain 2-like"/>
    <property type="match status" value="1"/>
</dbReference>
<evidence type="ECO:0000259" key="12">
    <source>
        <dbReference type="Pfam" id="PF08544"/>
    </source>
</evidence>
<dbReference type="RefSeq" id="WP_341470199.1">
    <property type="nucleotide sequence ID" value="NZ_CP128400.1"/>
</dbReference>
<evidence type="ECO:0000313" key="16">
    <source>
        <dbReference type="Proteomes" id="UP001431572"/>
    </source>
</evidence>
<feature type="binding site" evidence="9">
    <location>
        <begin position="121"/>
        <end position="131"/>
    </location>
    <ligand>
        <name>ATP</name>
        <dbReference type="ChEBI" id="CHEBI:30616"/>
    </ligand>
</feature>
<dbReference type="InterPro" id="IPR014721">
    <property type="entry name" value="Ribsml_uS5_D2-typ_fold_subgr"/>
</dbReference>
<dbReference type="Proteomes" id="UP001431572">
    <property type="component" value="Chromosome 2"/>
</dbReference>
<dbReference type="InterPro" id="IPR006204">
    <property type="entry name" value="GHMP_kinase_N_dom"/>
</dbReference>
<evidence type="ECO:0000256" key="9">
    <source>
        <dbReference type="HAMAP-Rule" id="MF_00061"/>
    </source>
</evidence>
<dbReference type="Proteomes" id="UP000521676">
    <property type="component" value="Unassembled WGS sequence"/>
</dbReference>
<comment type="function">
    <text evidence="9">Catalyzes the phosphorylation of the position 2 hydroxy group of 4-diphosphocytidyl-2C-methyl-D-erythritol.</text>
</comment>
<comment type="similarity">
    <text evidence="1 9">Belongs to the GHMP kinase family. IspE subfamily.</text>
</comment>
<reference evidence="14" key="2">
    <citation type="journal article" date="2024" name="Nature">
        <title>Anoxygenic phototroph of the Chloroflexota uses a type I reaction centre.</title>
        <authorList>
            <person name="Tsuji J.M."/>
            <person name="Shaw N.A."/>
            <person name="Nagashima S."/>
            <person name="Venkiteswaran J.J."/>
            <person name="Schiff S.L."/>
            <person name="Watanabe T."/>
            <person name="Fukui M."/>
            <person name="Hanada S."/>
            <person name="Tank M."/>
            <person name="Neufeld J.D."/>
        </authorList>
    </citation>
    <scope>NUCLEOTIDE SEQUENCE</scope>
    <source>
        <strain evidence="14">L227-S17</strain>
    </source>
</reference>
<dbReference type="Pfam" id="PF08544">
    <property type="entry name" value="GHMP_kinases_C"/>
    <property type="match status" value="1"/>
</dbReference>
<dbReference type="Pfam" id="PF00288">
    <property type="entry name" value="GHMP_kinases_N"/>
    <property type="match status" value="1"/>
</dbReference>
<evidence type="ECO:0000256" key="8">
    <source>
        <dbReference type="ARBA" id="ARBA00032554"/>
    </source>
</evidence>
<evidence type="ECO:0000313" key="15">
    <source>
        <dbReference type="Proteomes" id="UP000521676"/>
    </source>
</evidence>
<dbReference type="InterPro" id="IPR036554">
    <property type="entry name" value="GHMP_kinase_C_sf"/>
</dbReference>
<feature type="active site" evidence="9">
    <location>
        <position position="38"/>
    </location>
</feature>
<dbReference type="EMBL" id="CP128400">
    <property type="protein sequence ID" value="WJW68295.1"/>
    <property type="molecule type" value="Genomic_DNA"/>
</dbReference>
<gene>
    <name evidence="9 13" type="primary">ispE</name>
    <name evidence="13" type="ORF">HXX08_21095</name>
    <name evidence="14" type="ORF">OZ401_003903</name>
</gene>
<comment type="catalytic activity">
    <reaction evidence="9">
        <text>4-CDP-2-C-methyl-D-erythritol + ATP = 4-CDP-2-C-methyl-D-erythritol 2-phosphate + ADP + H(+)</text>
        <dbReference type="Rhea" id="RHEA:18437"/>
        <dbReference type="ChEBI" id="CHEBI:15378"/>
        <dbReference type="ChEBI" id="CHEBI:30616"/>
        <dbReference type="ChEBI" id="CHEBI:57823"/>
        <dbReference type="ChEBI" id="CHEBI:57919"/>
        <dbReference type="ChEBI" id="CHEBI:456216"/>
        <dbReference type="EC" id="2.7.1.148"/>
    </reaction>
</comment>
<evidence type="ECO:0000256" key="7">
    <source>
        <dbReference type="ARBA" id="ARBA00022840"/>
    </source>
</evidence>
<comment type="pathway">
    <text evidence="9">Isoprenoid biosynthesis; isopentenyl diphosphate biosynthesis via DXP pathway; isopentenyl diphosphate from 1-deoxy-D-xylulose 5-phosphate: step 3/6.</text>
</comment>
<feature type="active site" evidence="9">
    <location>
        <position position="163"/>
    </location>
</feature>
<organism evidence="13 15">
    <name type="scientific">Candidatus Chlorohelix allophototropha</name>
    <dbReference type="NCBI Taxonomy" id="3003348"/>
    <lineage>
        <taxon>Bacteria</taxon>
        <taxon>Bacillati</taxon>
        <taxon>Chloroflexota</taxon>
        <taxon>Chloroflexia</taxon>
        <taxon>Candidatus Chloroheliales</taxon>
        <taxon>Candidatus Chloroheliaceae</taxon>
        <taxon>Candidatus Chlorohelix</taxon>
    </lineage>
</organism>
<keyword evidence="7 9" id="KW-0067">ATP-binding</keyword>
<feature type="region of interest" description="Disordered" evidence="10">
    <location>
        <begin position="1"/>
        <end position="29"/>
    </location>
</feature>
<evidence type="ECO:0000256" key="5">
    <source>
        <dbReference type="ARBA" id="ARBA00022741"/>
    </source>
</evidence>
<dbReference type="NCBIfam" id="TIGR00154">
    <property type="entry name" value="ispE"/>
    <property type="match status" value="1"/>
</dbReference>
<keyword evidence="9" id="KW-0414">Isoprene biosynthesis</keyword>
<dbReference type="GO" id="GO:0016114">
    <property type="term" value="P:terpenoid biosynthetic process"/>
    <property type="evidence" value="ECO:0007669"/>
    <property type="project" value="UniProtKB-UniRule"/>
</dbReference>